<dbReference type="NCBIfam" id="TIGR01845">
    <property type="entry name" value="outer_NodT"/>
    <property type="match status" value="1"/>
</dbReference>
<dbReference type="AlphaFoldDB" id="A0A1C9WAB5"/>
<dbReference type="GO" id="GO:0009279">
    <property type="term" value="C:cell outer membrane"/>
    <property type="evidence" value="ECO:0007669"/>
    <property type="project" value="UniProtKB-SubCell"/>
</dbReference>
<proteinExistence type="inferred from homology"/>
<dbReference type="Proteomes" id="UP000095672">
    <property type="component" value="Chromosome"/>
</dbReference>
<dbReference type="GO" id="GO:0015562">
    <property type="term" value="F:efflux transmembrane transporter activity"/>
    <property type="evidence" value="ECO:0007669"/>
    <property type="project" value="InterPro"/>
</dbReference>
<keyword evidence="2" id="KW-0564">Palmitate</keyword>
<evidence type="ECO:0000256" key="3">
    <source>
        <dbReference type="SAM" id="MobiDB-lite"/>
    </source>
</evidence>
<accession>A0A1C9WAB5</accession>
<organism evidence="4 5">
    <name type="scientific">Microbulbifer aggregans</name>
    <dbReference type="NCBI Taxonomy" id="1769779"/>
    <lineage>
        <taxon>Bacteria</taxon>
        <taxon>Pseudomonadati</taxon>
        <taxon>Pseudomonadota</taxon>
        <taxon>Gammaproteobacteria</taxon>
        <taxon>Cellvibrionales</taxon>
        <taxon>Microbulbiferaceae</taxon>
        <taxon>Microbulbifer</taxon>
    </lineage>
</organism>
<dbReference type="InterPro" id="IPR003423">
    <property type="entry name" value="OMP_efflux"/>
</dbReference>
<evidence type="ECO:0000256" key="2">
    <source>
        <dbReference type="RuleBase" id="RU362097"/>
    </source>
</evidence>
<dbReference type="PANTHER" id="PTHR30203:SF33">
    <property type="entry name" value="BLR4455 PROTEIN"/>
    <property type="match status" value="1"/>
</dbReference>
<comment type="subcellular location">
    <subcellularLocation>
        <location evidence="2">Cell outer membrane</location>
        <topology evidence="2">Lipid-anchor</topology>
    </subcellularLocation>
</comment>
<dbReference type="STRING" id="1769779.AUP74_02691"/>
<dbReference type="EMBL" id="CP014143">
    <property type="protein sequence ID" value="AOS98086.1"/>
    <property type="molecule type" value="Genomic_DNA"/>
</dbReference>
<comment type="similarity">
    <text evidence="1 2">Belongs to the outer membrane factor (OMF) (TC 1.B.17) family.</text>
</comment>
<dbReference type="OrthoDB" id="9770517at2"/>
<keyword evidence="2" id="KW-0812">Transmembrane</keyword>
<sequence>MIPKSDRKGTPSVPSSTIFCFWGKEGSISLKHPASARYFQDNVTDFAVNGFPVVPLSALRALVIVLPLLSACAVQPLPPGLPQEALALPDQFSASGDAIPDQRWWRSFRDPQLDALVQQALTGSPDLKAALWRLEQAAAVARGARSGFWPQVSGELEHTEQRRSQDSGFDFSGGENEGGSWSGRLAASYEIDLWGRVRSSARAAEAARLASEESLQVAALSLASEVATTWLQLREQWGQRDLLHQQLDINRKTLRVLELRFGGGISAAADVLQQRSLVVQSQQELTETEFNIEALKVQLATLVGTTTEVLNGMVEPRTGLPMLPALPNTGVPAHLLLRRPDVLEAQRNLLEGYYLAEQAWAERLPVISLAAFYSGGGPSISDITKDWLLTLTAAAEGVIFDGGRLSSERKRQEAAEQERWAQLESTVLSALSEVERALIQEQAVRERLRYLRERAQLSDLIVVRQRRAYTRGTVDFLNVLTATNEQQSLERQMLAAQRELIENRVVLYRALSGGIPGEDLPDAQPLELERYRQGGS</sequence>
<dbReference type="SUPFAM" id="SSF56954">
    <property type="entry name" value="Outer membrane efflux proteins (OEP)"/>
    <property type="match status" value="1"/>
</dbReference>
<dbReference type="Gene3D" id="1.20.1600.10">
    <property type="entry name" value="Outer membrane efflux proteins (OEP)"/>
    <property type="match status" value="1"/>
</dbReference>
<evidence type="ECO:0000313" key="5">
    <source>
        <dbReference type="Proteomes" id="UP000095672"/>
    </source>
</evidence>
<keyword evidence="2" id="KW-1134">Transmembrane beta strand</keyword>
<evidence type="ECO:0000313" key="4">
    <source>
        <dbReference type="EMBL" id="AOS98086.1"/>
    </source>
</evidence>
<name>A0A1C9WAB5_9GAMM</name>
<keyword evidence="2" id="KW-0449">Lipoprotein</keyword>
<dbReference type="Gene3D" id="2.20.200.10">
    <property type="entry name" value="Outer membrane efflux proteins (OEP)"/>
    <property type="match status" value="1"/>
</dbReference>
<keyword evidence="5" id="KW-1185">Reference proteome</keyword>
<protein>
    <submittedName>
        <fullName evidence="4">Toluene efflux pump outer membrane protein TtgF</fullName>
    </submittedName>
</protein>
<dbReference type="Pfam" id="PF02321">
    <property type="entry name" value="OEP"/>
    <property type="match status" value="2"/>
</dbReference>
<dbReference type="PANTHER" id="PTHR30203">
    <property type="entry name" value="OUTER MEMBRANE CATION EFFLUX PROTEIN"/>
    <property type="match status" value="1"/>
</dbReference>
<evidence type="ECO:0000256" key="1">
    <source>
        <dbReference type="ARBA" id="ARBA00007613"/>
    </source>
</evidence>
<dbReference type="InterPro" id="IPR010131">
    <property type="entry name" value="MdtP/NodT-like"/>
</dbReference>
<keyword evidence="2" id="KW-0472">Membrane</keyword>
<dbReference type="PATRIC" id="fig|1769779.3.peg.2682"/>
<gene>
    <name evidence="4" type="primary">ttgF</name>
    <name evidence="4" type="ORF">AUP74_02691</name>
</gene>
<reference evidence="5" key="1">
    <citation type="submission" date="2016-01" db="EMBL/GenBank/DDBJ databases">
        <title>Complete genome sequence of Microbulbifer sp. CCB-MM1, a halophile isolated from Matang Mangrove Forest, Perak.</title>
        <authorList>
            <person name="Moh T.H."/>
            <person name="Dinesh B."/>
            <person name="Lau N.-S."/>
            <person name="Go F."/>
            <person name="Alexander Chong S.-C."/>
        </authorList>
    </citation>
    <scope>NUCLEOTIDE SEQUENCE [LARGE SCALE GENOMIC DNA]</scope>
    <source>
        <strain evidence="5">CCB-MM1</strain>
    </source>
</reference>
<dbReference type="KEGG" id="micc:AUP74_02691"/>
<feature type="region of interest" description="Disordered" evidence="3">
    <location>
        <begin position="155"/>
        <end position="178"/>
    </location>
</feature>
<feature type="compositionally biased region" description="Basic and acidic residues" evidence="3">
    <location>
        <begin position="155"/>
        <end position="165"/>
    </location>
</feature>